<protein>
    <recommendedName>
        <fullName evidence="3">DUF541 domain-containing protein</fullName>
    </recommendedName>
</protein>
<sequence>MNAAQNRLLMNNFSRKKLPTIAIVLAVVLSAAVASTSFFVAGTPLLLKNDFQKAYSQDYAALPSGGKPATIKVTGEASTTITPDQATIIINAQTEPGELSSVLSKHQARTQQIAQAVREAAGDRTTIAFGQQSLNPYYSNTGVPASNNVTFNVYASVAVQTNIDRLPGLVSKLADAGFGFESVYIDPSYSAAILRKAESAAAGSTSVEVGDGAENQTRTLERNPITVGVSLNTKPDVLTKSIAEYEQKYRSLLAVLRETGISEDQVRQNNLNIYPFFYGSNQNAGYSMYTQIIVRTDAADIEKVTAAVKKMGGANVENVYLSASDAAIDQARKELGKQAFDSAKSRAEEMAQSLGLQVNGIVSIEAATDSPNPYGGLIPYRGVHIIQPYYPNISGEISKSVTVEFELGKGGDT</sequence>
<dbReference type="GO" id="GO:0006974">
    <property type="term" value="P:DNA damage response"/>
    <property type="evidence" value="ECO:0007669"/>
    <property type="project" value="TreeGrafter"/>
</dbReference>
<dbReference type="InterPro" id="IPR007497">
    <property type="entry name" value="SIMPL/DUF541"/>
</dbReference>
<dbReference type="InterPro" id="IPR052022">
    <property type="entry name" value="26kDa_periplasmic_antigen"/>
</dbReference>
<evidence type="ECO:0000313" key="2">
    <source>
        <dbReference type="Proteomes" id="UP000027093"/>
    </source>
</evidence>
<keyword evidence="2" id="KW-1185">Reference proteome</keyword>
<dbReference type="PANTHER" id="PTHR34387:SF2">
    <property type="entry name" value="SLR1258 PROTEIN"/>
    <property type="match status" value="1"/>
</dbReference>
<evidence type="ECO:0008006" key="3">
    <source>
        <dbReference type="Google" id="ProtNLM"/>
    </source>
</evidence>
<accession>A0A060HH59</accession>
<dbReference type="EMBL" id="CP007536">
    <property type="protein sequence ID" value="AIC14893.1"/>
    <property type="molecule type" value="Genomic_DNA"/>
</dbReference>
<organism evidence="1 2">
    <name type="scientific">Nitrososphaera viennensis EN76</name>
    <dbReference type="NCBI Taxonomy" id="926571"/>
    <lineage>
        <taxon>Archaea</taxon>
        <taxon>Nitrososphaerota</taxon>
        <taxon>Nitrososphaeria</taxon>
        <taxon>Nitrososphaerales</taxon>
        <taxon>Nitrososphaeraceae</taxon>
        <taxon>Nitrososphaera</taxon>
    </lineage>
</organism>
<dbReference type="KEGG" id="nvn:NVIE_006880"/>
<dbReference type="Gene3D" id="3.30.110.170">
    <property type="entry name" value="Protein of unknown function (DUF541), domain 1"/>
    <property type="match status" value="1"/>
</dbReference>
<dbReference type="AlphaFoldDB" id="A0A060HH59"/>
<dbReference type="Gene3D" id="3.30.70.2970">
    <property type="entry name" value="Protein of unknown function (DUF541), domain 2"/>
    <property type="match status" value="1"/>
</dbReference>
<proteinExistence type="predicted"/>
<name>A0A060HH59_9ARCH</name>
<dbReference type="Pfam" id="PF04402">
    <property type="entry name" value="SIMPL"/>
    <property type="match status" value="2"/>
</dbReference>
<evidence type="ECO:0000313" key="1">
    <source>
        <dbReference type="EMBL" id="AIC14893.1"/>
    </source>
</evidence>
<reference evidence="1 2" key="1">
    <citation type="journal article" date="2014" name="Int. J. Syst. Evol. Microbiol.">
        <title>Nitrososphaera viennensis gen. nov., sp. nov., an aerobic and mesophilic, ammonia-oxidizing archaeon from soil and a member of the archaeal phylum Thaumarchaeota.</title>
        <authorList>
            <person name="Stieglmeier M."/>
            <person name="Klingl A."/>
            <person name="Alves R.J."/>
            <person name="Rittmann S.K."/>
            <person name="Melcher M."/>
            <person name="Leisch N."/>
            <person name="Schleper C."/>
        </authorList>
    </citation>
    <scope>NUCLEOTIDE SEQUENCE [LARGE SCALE GENOMIC DNA]</scope>
    <source>
        <strain evidence="1">EN76</strain>
    </source>
</reference>
<dbReference type="PANTHER" id="PTHR34387">
    <property type="entry name" value="SLR1258 PROTEIN"/>
    <property type="match status" value="1"/>
</dbReference>
<gene>
    <name evidence="1" type="ORF">NVIE_006880</name>
</gene>
<dbReference type="STRING" id="926571.NVIE_006880"/>
<dbReference type="HOGENOM" id="CLU_678999_0_0_2"/>
<dbReference type="Proteomes" id="UP000027093">
    <property type="component" value="Chromosome"/>
</dbReference>